<evidence type="ECO:0000256" key="1">
    <source>
        <dbReference type="SAM" id="SignalP"/>
    </source>
</evidence>
<dbReference type="PROSITE" id="PS51257">
    <property type="entry name" value="PROKAR_LIPOPROTEIN"/>
    <property type="match status" value="1"/>
</dbReference>
<evidence type="ECO:0000313" key="2">
    <source>
        <dbReference type="EMBL" id="RAW52764.1"/>
    </source>
</evidence>
<dbReference type="EMBL" id="PRLA01000001">
    <property type="protein sequence ID" value="RAW52764.1"/>
    <property type="molecule type" value="Genomic_DNA"/>
</dbReference>
<comment type="caution">
    <text evidence="2">The sequence shown here is derived from an EMBL/GenBank/DDBJ whole genome shotgun (WGS) entry which is preliminary data.</text>
</comment>
<name>A0AAX1QP37_9FIRM</name>
<proteinExistence type="predicted"/>
<dbReference type="RefSeq" id="WP_158397068.1">
    <property type="nucleotide sequence ID" value="NZ_CP026548.1"/>
</dbReference>
<dbReference type="AlphaFoldDB" id="A0AAX1QP37"/>
<accession>A0AAX1QP37</accession>
<gene>
    <name evidence="2" type="ORF">C4N27_01030</name>
</gene>
<keyword evidence="1" id="KW-0732">Signal</keyword>
<feature type="chain" id="PRO_5043432638" description="DUF4430 domain-containing protein" evidence="1">
    <location>
        <begin position="27"/>
        <end position="518"/>
    </location>
</feature>
<feature type="signal peptide" evidence="1">
    <location>
        <begin position="1"/>
        <end position="26"/>
    </location>
</feature>
<dbReference type="Proteomes" id="UP000250997">
    <property type="component" value="Unassembled WGS sequence"/>
</dbReference>
<protein>
    <recommendedName>
        <fullName evidence="4">DUF4430 domain-containing protein</fullName>
    </recommendedName>
</protein>
<evidence type="ECO:0000313" key="3">
    <source>
        <dbReference type="Proteomes" id="UP000250997"/>
    </source>
</evidence>
<reference evidence="2 3" key="1">
    <citation type="submission" date="2018-02" db="EMBL/GenBank/DDBJ databases">
        <title>Complete genome sequencing of Faecalibacterium prausnitzii strains isolated from the human gut.</title>
        <authorList>
            <person name="Fitzgerald B.C."/>
            <person name="Shkoporov A.N."/>
            <person name="Ross P.R."/>
            <person name="Hill C."/>
        </authorList>
    </citation>
    <scope>NUCLEOTIDE SEQUENCE [LARGE SCALE GENOMIC DNA]</scope>
    <source>
        <strain evidence="2 3">APC942/18-1</strain>
    </source>
</reference>
<evidence type="ECO:0008006" key="4">
    <source>
        <dbReference type="Google" id="ProtNLM"/>
    </source>
</evidence>
<organism evidence="2 3">
    <name type="scientific">Faecalibacterium prausnitzii</name>
    <dbReference type="NCBI Taxonomy" id="853"/>
    <lineage>
        <taxon>Bacteria</taxon>
        <taxon>Bacillati</taxon>
        <taxon>Bacillota</taxon>
        <taxon>Clostridia</taxon>
        <taxon>Eubacteriales</taxon>
        <taxon>Oscillospiraceae</taxon>
        <taxon>Faecalibacterium</taxon>
    </lineage>
</organism>
<sequence length="518" mass="57052">MKHLALCGALAALLAALLAGCGAKTAASARPAGSRELKSTPPDSMHATAAITEQYTLEKVVQAENGAAVRLNIHLPQLECDSADAARINAEIARYYEYDVQEYVGCPAAADPAVWDFSIEMNWEASWYDDCVSLVVSSSYGGTDAPFYDGWCFDFASGNQLTVTQMLQRMGADPVALEEALYRDVKRRDELDRQAACERGLLPPGSLKEGNTAWWTSLDELPFSLDESGNISFVVRRFSASGEEYVNDVPVIPLDAQPLPPDWEWQVLAEWMAVTAVTQGESYAPADRNESCTLRLEKAEITGTVTVSFIRETYVSPQIQSAAETRTGELNAGAVTGWDGEKSQGWNLTSLSEDGRSRWTISMMEDGALLMRSTGPKKGSTVWYLFRRTSAWDDIGYTAIPRRRWGTYRAGDESAKGIRWMTFLPDGSCCMSVEWDGWNGILTGTAEGTQGRTEDGTELHFTLTDQNGKPCEFWAILLNDDGSPSGCSLKYRAGEVLFDRDTRPIYWKNDSPDLTLVP</sequence>